<dbReference type="GeneID" id="87956813"/>
<dbReference type="Pfam" id="PF13561">
    <property type="entry name" value="adh_short_C2"/>
    <property type="match status" value="1"/>
</dbReference>
<organism evidence="4 5">
    <name type="scientific">Kwoniella shivajii</name>
    <dbReference type="NCBI Taxonomy" id="564305"/>
    <lineage>
        <taxon>Eukaryota</taxon>
        <taxon>Fungi</taxon>
        <taxon>Dikarya</taxon>
        <taxon>Basidiomycota</taxon>
        <taxon>Agaricomycotina</taxon>
        <taxon>Tremellomycetes</taxon>
        <taxon>Tremellales</taxon>
        <taxon>Cryptococcaceae</taxon>
        <taxon>Kwoniella</taxon>
    </lineage>
</organism>
<dbReference type="PRINTS" id="PR00080">
    <property type="entry name" value="SDRFAMILY"/>
</dbReference>
<evidence type="ECO:0000313" key="5">
    <source>
        <dbReference type="Proteomes" id="UP001329825"/>
    </source>
</evidence>
<name>A0ABZ1D1D7_9TREE</name>
<keyword evidence="2" id="KW-0521">NADP</keyword>
<gene>
    <name evidence="4" type="ORF">IL334_004682</name>
</gene>
<dbReference type="Proteomes" id="UP001329825">
    <property type="component" value="Chromosome 6"/>
</dbReference>
<keyword evidence="3" id="KW-0560">Oxidoreductase</keyword>
<sequence>MISIDFKGKVALVTGGGRGIGLAITRALAEAGATVVITYTSKDPSSVAESVSKEFKSPVHVYHCPAEDSSRNNELIQKISQDVGEIDYVIANAGVSLWREAIDMTDEELDKIMQINLFSPYYLSRAIVRHWLDLPIAISSESKERGKRDEKLNLGKKIIFISSISGLVAMTPQAQSAYNASKAGLTMFAKSLAGEWAKYGITVNTISPGYIATDMIANPPPGEELWVQKWHDMTPVDRFGEAKEVGDSVVMMCADRGLGAGFMTGSDLVIDGGYNIY</sequence>
<dbReference type="InterPro" id="IPR036291">
    <property type="entry name" value="NAD(P)-bd_dom_sf"/>
</dbReference>
<dbReference type="Gene3D" id="3.40.50.720">
    <property type="entry name" value="NAD(P)-binding Rossmann-like Domain"/>
    <property type="match status" value="1"/>
</dbReference>
<evidence type="ECO:0008006" key="6">
    <source>
        <dbReference type="Google" id="ProtNLM"/>
    </source>
</evidence>
<reference evidence="4 5" key="1">
    <citation type="submission" date="2024-01" db="EMBL/GenBank/DDBJ databases">
        <title>Comparative genomics of Cryptococcus and Kwoniella reveals pathogenesis evolution and contrasting modes of karyotype evolution via chromosome fusion or intercentromeric recombination.</title>
        <authorList>
            <person name="Coelho M.A."/>
            <person name="David-Palma M."/>
            <person name="Shea T."/>
            <person name="Bowers K."/>
            <person name="McGinley-Smith S."/>
            <person name="Mohammad A.W."/>
            <person name="Gnirke A."/>
            <person name="Yurkov A.M."/>
            <person name="Nowrousian M."/>
            <person name="Sun S."/>
            <person name="Cuomo C.A."/>
            <person name="Heitman J."/>
        </authorList>
    </citation>
    <scope>NUCLEOTIDE SEQUENCE [LARGE SCALE GENOMIC DNA]</scope>
    <source>
        <strain evidence="4">CBS 11374</strain>
    </source>
</reference>
<accession>A0ABZ1D1D7</accession>
<dbReference type="PROSITE" id="PS00061">
    <property type="entry name" value="ADH_SHORT"/>
    <property type="match status" value="1"/>
</dbReference>
<evidence type="ECO:0000256" key="2">
    <source>
        <dbReference type="ARBA" id="ARBA00022857"/>
    </source>
</evidence>
<dbReference type="PANTHER" id="PTHR42760:SF115">
    <property type="entry name" value="3-OXOACYL-[ACYL-CARRIER-PROTEIN] REDUCTASE FABG"/>
    <property type="match status" value="1"/>
</dbReference>
<evidence type="ECO:0000313" key="4">
    <source>
        <dbReference type="EMBL" id="WRT67710.1"/>
    </source>
</evidence>
<keyword evidence="5" id="KW-1185">Reference proteome</keyword>
<dbReference type="PRINTS" id="PR00081">
    <property type="entry name" value="GDHRDH"/>
</dbReference>
<dbReference type="RefSeq" id="XP_062792450.1">
    <property type="nucleotide sequence ID" value="XM_062936399.1"/>
</dbReference>
<dbReference type="InterPro" id="IPR020904">
    <property type="entry name" value="Sc_DH/Rdtase_CS"/>
</dbReference>
<evidence type="ECO:0000256" key="3">
    <source>
        <dbReference type="ARBA" id="ARBA00023002"/>
    </source>
</evidence>
<proteinExistence type="inferred from homology"/>
<comment type="similarity">
    <text evidence="1">Belongs to the short-chain dehydrogenases/reductases (SDR) family.</text>
</comment>
<protein>
    <recommendedName>
        <fullName evidence="6">2,4-dienoyl-CoA reductase</fullName>
    </recommendedName>
</protein>
<dbReference type="EMBL" id="CP141886">
    <property type="protein sequence ID" value="WRT67710.1"/>
    <property type="molecule type" value="Genomic_DNA"/>
</dbReference>
<dbReference type="PANTHER" id="PTHR42760">
    <property type="entry name" value="SHORT-CHAIN DEHYDROGENASES/REDUCTASES FAMILY MEMBER"/>
    <property type="match status" value="1"/>
</dbReference>
<dbReference type="InterPro" id="IPR002347">
    <property type="entry name" value="SDR_fam"/>
</dbReference>
<evidence type="ECO:0000256" key="1">
    <source>
        <dbReference type="ARBA" id="ARBA00006484"/>
    </source>
</evidence>
<dbReference type="SUPFAM" id="SSF51735">
    <property type="entry name" value="NAD(P)-binding Rossmann-fold domains"/>
    <property type="match status" value="1"/>
</dbReference>